<dbReference type="InterPro" id="IPR037123">
    <property type="entry name" value="PRibGlycinamide_synth_C_sf"/>
</dbReference>
<dbReference type="SUPFAM" id="SSF56059">
    <property type="entry name" value="Glutathione synthetase ATP-binding domain-like"/>
    <property type="match status" value="1"/>
</dbReference>
<dbReference type="HAMAP" id="MF_00138">
    <property type="entry name" value="GARS"/>
    <property type="match status" value="1"/>
</dbReference>
<evidence type="ECO:0000256" key="1">
    <source>
        <dbReference type="ARBA" id="ARBA00001936"/>
    </source>
</evidence>
<feature type="domain" description="ATP-grasp" evidence="16">
    <location>
        <begin position="107"/>
        <end position="316"/>
    </location>
</feature>
<protein>
    <recommendedName>
        <fullName evidence="4 14">Phosphoribosylamine--glycine ligase</fullName>
        <ecNumber evidence="4 14">6.3.4.13</ecNumber>
    </recommendedName>
    <alternativeName>
        <fullName evidence="14">GARS</fullName>
    </alternativeName>
    <alternativeName>
        <fullName evidence="12 14">Glycinamide ribonucleotide synthetase</fullName>
    </alternativeName>
    <alternativeName>
        <fullName evidence="13 14">Phosphoribosylglycinamide synthetase</fullName>
    </alternativeName>
</protein>
<sequence>MNVLVIGSGGREHALIWKLSQSPKINTIYSIPGNSGISEIAKISDIDLSDTEKIIDFVKNNNIELTIVGPEQPLVNGIVDRFNEENLKVFGPNKKASLLEGSKVFSKNFMIKYNIPTAAYKEVKNYQKALEYIEDLNTFHYPLVLKADGLAAGKGVIIAKNKIEAVHGLDSIMKDKIFGDSGNKIIIEEYLDGIEASVLCLCDGNTITPLESVKDYKKAYDNDLGPNTGGMGTYSPNKYYTEEISMKVKSTILDNIIKGFKKEEIEYKGILFIGIMIVEGVPKVLEFNVRFGDPETQALMPRLKTDIVDIIDSVLEGNLDKQDIEWSNKSSICVILASEGYPLKYEKYKEIKGLNSLDNSIGFHSGTINKNGKTYTNGGRVIGITGLGDNIEDAIEIVYKDLEKIKYKGKQYRKDIGR</sequence>
<evidence type="ECO:0000256" key="2">
    <source>
        <dbReference type="ARBA" id="ARBA00001946"/>
    </source>
</evidence>
<evidence type="ECO:0000256" key="6">
    <source>
        <dbReference type="ARBA" id="ARBA00022723"/>
    </source>
</evidence>
<dbReference type="PANTHER" id="PTHR43472:SF1">
    <property type="entry name" value="PHOSPHORIBOSYLAMINE--GLYCINE LIGASE, CHLOROPLASTIC"/>
    <property type="match status" value="1"/>
</dbReference>
<evidence type="ECO:0000256" key="5">
    <source>
        <dbReference type="ARBA" id="ARBA00022598"/>
    </source>
</evidence>
<evidence type="ECO:0000256" key="10">
    <source>
        <dbReference type="ARBA" id="ARBA00023211"/>
    </source>
</evidence>
<comment type="caution">
    <text evidence="17">The sequence shown here is derived from an EMBL/GenBank/DDBJ whole genome shotgun (WGS) entry which is preliminary data.</text>
</comment>
<keyword evidence="6" id="KW-0479">Metal-binding</keyword>
<dbReference type="GO" id="GO:0046872">
    <property type="term" value="F:metal ion binding"/>
    <property type="evidence" value="ECO:0007669"/>
    <property type="project" value="UniProtKB-KW"/>
</dbReference>
<dbReference type="InterPro" id="IPR000115">
    <property type="entry name" value="PRibGlycinamide_synth"/>
</dbReference>
<dbReference type="PROSITE" id="PS50975">
    <property type="entry name" value="ATP_GRASP"/>
    <property type="match status" value="1"/>
</dbReference>
<dbReference type="Pfam" id="PF02843">
    <property type="entry name" value="GARS_C"/>
    <property type="match status" value="1"/>
</dbReference>
<proteinExistence type="inferred from homology"/>
<evidence type="ECO:0000256" key="3">
    <source>
        <dbReference type="ARBA" id="ARBA00005174"/>
    </source>
</evidence>
<organism evidence="17 18">
    <name type="scientific">Anaeromonas frigoriresistens</name>
    <dbReference type="NCBI Taxonomy" id="2683708"/>
    <lineage>
        <taxon>Bacteria</taxon>
        <taxon>Bacillati</taxon>
        <taxon>Bacillota</taxon>
        <taxon>Tissierellia</taxon>
        <taxon>Tissierellales</taxon>
        <taxon>Thermohalobacteraceae</taxon>
        <taxon>Anaeromonas</taxon>
    </lineage>
</organism>
<dbReference type="InterPro" id="IPR020559">
    <property type="entry name" value="PRibGlycinamide_synth_CS"/>
</dbReference>
<dbReference type="InterPro" id="IPR020560">
    <property type="entry name" value="PRibGlycinamide_synth_C-dom"/>
</dbReference>
<dbReference type="GO" id="GO:0005524">
    <property type="term" value="F:ATP binding"/>
    <property type="evidence" value="ECO:0007669"/>
    <property type="project" value="UniProtKB-UniRule"/>
</dbReference>
<keyword evidence="5 14" id="KW-0436">Ligase</keyword>
<dbReference type="PANTHER" id="PTHR43472">
    <property type="entry name" value="PHOSPHORIBOSYLAMINE--GLYCINE LIGASE"/>
    <property type="match status" value="1"/>
</dbReference>
<evidence type="ECO:0000256" key="14">
    <source>
        <dbReference type="HAMAP-Rule" id="MF_00138"/>
    </source>
</evidence>
<keyword evidence="9 15" id="KW-0067">ATP-binding</keyword>
<dbReference type="InterPro" id="IPR011761">
    <property type="entry name" value="ATP-grasp"/>
</dbReference>
<dbReference type="Proteomes" id="UP000724672">
    <property type="component" value="Unassembled WGS sequence"/>
</dbReference>
<name>A0A942UUM9_9FIRM</name>
<evidence type="ECO:0000256" key="12">
    <source>
        <dbReference type="ARBA" id="ARBA00042242"/>
    </source>
</evidence>
<dbReference type="EMBL" id="WSFT01000039">
    <property type="protein sequence ID" value="MBS4538903.1"/>
    <property type="molecule type" value="Genomic_DNA"/>
</dbReference>
<evidence type="ECO:0000256" key="4">
    <source>
        <dbReference type="ARBA" id="ARBA00013255"/>
    </source>
</evidence>
<dbReference type="FunFam" id="3.40.50.20:FF:000006">
    <property type="entry name" value="Phosphoribosylamine--glycine ligase, chloroplastic"/>
    <property type="match status" value="1"/>
</dbReference>
<comment type="similarity">
    <text evidence="11 14">Belongs to the GARS family.</text>
</comment>
<dbReference type="Gene3D" id="3.30.1490.20">
    <property type="entry name" value="ATP-grasp fold, A domain"/>
    <property type="match status" value="1"/>
</dbReference>
<comment type="cofactor">
    <cofactor evidence="2">
        <name>Mg(2+)</name>
        <dbReference type="ChEBI" id="CHEBI:18420"/>
    </cofactor>
</comment>
<evidence type="ECO:0000313" key="17">
    <source>
        <dbReference type="EMBL" id="MBS4538903.1"/>
    </source>
</evidence>
<dbReference type="NCBIfam" id="TIGR00877">
    <property type="entry name" value="purD"/>
    <property type="match status" value="1"/>
</dbReference>
<dbReference type="SUPFAM" id="SSF51246">
    <property type="entry name" value="Rudiment single hybrid motif"/>
    <property type="match status" value="1"/>
</dbReference>
<accession>A0A942UUM9</accession>
<dbReference type="AlphaFoldDB" id="A0A942UUM9"/>
<dbReference type="GO" id="GO:0004637">
    <property type="term" value="F:phosphoribosylamine-glycine ligase activity"/>
    <property type="evidence" value="ECO:0007669"/>
    <property type="project" value="UniProtKB-UniRule"/>
</dbReference>
<keyword evidence="18" id="KW-1185">Reference proteome</keyword>
<evidence type="ECO:0000259" key="16">
    <source>
        <dbReference type="PROSITE" id="PS50975"/>
    </source>
</evidence>
<dbReference type="InterPro" id="IPR020561">
    <property type="entry name" value="PRibGlycinamid_synth_ATP-grasp"/>
</dbReference>
<dbReference type="GO" id="GO:0006189">
    <property type="term" value="P:'de novo' IMP biosynthetic process"/>
    <property type="evidence" value="ECO:0007669"/>
    <property type="project" value="UniProtKB-UniRule"/>
</dbReference>
<comment type="cofactor">
    <cofactor evidence="1">
        <name>Mn(2+)</name>
        <dbReference type="ChEBI" id="CHEBI:29035"/>
    </cofactor>
</comment>
<evidence type="ECO:0000256" key="8">
    <source>
        <dbReference type="ARBA" id="ARBA00022755"/>
    </source>
</evidence>
<evidence type="ECO:0000256" key="9">
    <source>
        <dbReference type="ARBA" id="ARBA00022840"/>
    </source>
</evidence>
<dbReference type="Gene3D" id="3.40.50.20">
    <property type="match status" value="1"/>
</dbReference>
<gene>
    <name evidence="14 17" type="primary">purD</name>
    <name evidence="17" type="ORF">GOQ27_10530</name>
</gene>
<evidence type="ECO:0000256" key="13">
    <source>
        <dbReference type="ARBA" id="ARBA00042864"/>
    </source>
</evidence>
<reference evidence="17" key="1">
    <citation type="submission" date="2019-12" db="EMBL/GenBank/DDBJ databases">
        <title>Clostridiaceae gen. nov. sp. nov., isolated from sediment in Xinjiang, China.</title>
        <authorList>
            <person name="Zhang R."/>
        </authorList>
    </citation>
    <scope>NUCLEOTIDE SEQUENCE</scope>
    <source>
        <strain evidence="17">D2Q-11</strain>
    </source>
</reference>
<keyword evidence="10" id="KW-0464">Manganese</keyword>
<dbReference type="InterPro" id="IPR016185">
    <property type="entry name" value="PreATP-grasp_dom_sf"/>
</dbReference>
<keyword evidence="8 14" id="KW-0658">Purine biosynthesis</keyword>
<dbReference type="GO" id="GO:0009113">
    <property type="term" value="P:purine nucleobase biosynthetic process"/>
    <property type="evidence" value="ECO:0007669"/>
    <property type="project" value="InterPro"/>
</dbReference>
<evidence type="ECO:0000256" key="15">
    <source>
        <dbReference type="PROSITE-ProRule" id="PRU00409"/>
    </source>
</evidence>
<evidence type="ECO:0000256" key="7">
    <source>
        <dbReference type="ARBA" id="ARBA00022741"/>
    </source>
</evidence>
<comment type="pathway">
    <text evidence="3 14">Purine metabolism; IMP biosynthesis via de novo pathway; N(1)-(5-phospho-D-ribosyl)glycinamide from 5-phospho-alpha-D-ribose 1-diphosphate: step 2/2.</text>
</comment>
<dbReference type="InterPro" id="IPR011054">
    <property type="entry name" value="Rudment_hybrid_motif"/>
</dbReference>
<dbReference type="EC" id="6.3.4.13" evidence="4 14"/>
<evidence type="ECO:0000256" key="11">
    <source>
        <dbReference type="ARBA" id="ARBA00038345"/>
    </source>
</evidence>
<dbReference type="SMART" id="SM01210">
    <property type="entry name" value="GARS_C"/>
    <property type="match status" value="1"/>
</dbReference>
<dbReference type="Gene3D" id="3.90.600.10">
    <property type="entry name" value="Phosphoribosylglycinamide synthetase, C-terminal domain"/>
    <property type="match status" value="1"/>
</dbReference>
<dbReference type="Pfam" id="PF01071">
    <property type="entry name" value="GARS_A"/>
    <property type="match status" value="1"/>
</dbReference>
<evidence type="ECO:0000313" key="18">
    <source>
        <dbReference type="Proteomes" id="UP000724672"/>
    </source>
</evidence>
<dbReference type="SUPFAM" id="SSF52440">
    <property type="entry name" value="PreATP-grasp domain"/>
    <property type="match status" value="1"/>
</dbReference>
<dbReference type="InterPro" id="IPR013815">
    <property type="entry name" value="ATP_grasp_subdomain_1"/>
</dbReference>
<dbReference type="InterPro" id="IPR020562">
    <property type="entry name" value="PRibGlycinamide_synth_N"/>
</dbReference>
<keyword evidence="7 15" id="KW-0547">Nucleotide-binding</keyword>
<dbReference type="Pfam" id="PF02844">
    <property type="entry name" value="GARS_N"/>
    <property type="match status" value="1"/>
</dbReference>
<dbReference type="SMART" id="SM01209">
    <property type="entry name" value="GARS_A"/>
    <property type="match status" value="1"/>
</dbReference>
<dbReference type="RefSeq" id="WP_203366828.1">
    <property type="nucleotide sequence ID" value="NZ_WSFT01000039.1"/>
</dbReference>
<dbReference type="Gene3D" id="3.30.470.20">
    <property type="entry name" value="ATP-grasp fold, B domain"/>
    <property type="match status" value="1"/>
</dbReference>
<dbReference type="PROSITE" id="PS00184">
    <property type="entry name" value="GARS"/>
    <property type="match status" value="1"/>
</dbReference>
<comment type="catalytic activity">
    <reaction evidence="14">
        <text>5-phospho-beta-D-ribosylamine + glycine + ATP = N(1)-(5-phospho-beta-D-ribosyl)glycinamide + ADP + phosphate + H(+)</text>
        <dbReference type="Rhea" id="RHEA:17453"/>
        <dbReference type="ChEBI" id="CHEBI:15378"/>
        <dbReference type="ChEBI" id="CHEBI:30616"/>
        <dbReference type="ChEBI" id="CHEBI:43474"/>
        <dbReference type="ChEBI" id="CHEBI:57305"/>
        <dbReference type="ChEBI" id="CHEBI:58681"/>
        <dbReference type="ChEBI" id="CHEBI:143788"/>
        <dbReference type="ChEBI" id="CHEBI:456216"/>
        <dbReference type="EC" id="6.3.4.13"/>
    </reaction>
</comment>